<keyword evidence="1" id="KW-0433">Leucine-rich repeat</keyword>
<dbReference type="InterPro" id="IPR025875">
    <property type="entry name" value="Leu-rich_rpt_4"/>
</dbReference>
<comment type="caution">
    <text evidence="3">The sequence shown here is derived from an EMBL/GenBank/DDBJ whole genome shotgun (WGS) entry which is preliminary data.</text>
</comment>
<dbReference type="InterPro" id="IPR001611">
    <property type="entry name" value="Leu-rich_rpt"/>
</dbReference>
<evidence type="ECO:0000256" key="2">
    <source>
        <dbReference type="ARBA" id="ARBA00022737"/>
    </source>
</evidence>
<dbReference type="Gene3D" id="3.80.10.10">
    <property type="entry name" value="Ribonuclease Inhibitor"/>
    <property type="match status" value="3"/>
</dbReference>
<keyword evidence="2" id="KW-0677">Repeat</keyword>
<reference evidence="3 4" key="1">
    <citation type="submission" date="2015-09" db="EMBL/GenBank/DDBJ databases">
        <title>Draft genome of the scarab beetle Oryctes borbonicus.</title>
        <authorList>
            <person name="Meyer J.M."/>
            <person name="Markov G.V."/>
            <person name="Baskaran P."/>
            <person name="Herrmann M."/>
            <person name="Sommer R.J."/>
            <person name="Roedelsperger C."/>
        </authorList>
    </citation>
    <scope>NUCLEOTIDE SEQUENCE [LARGE SCALE GENOMIC DNA]</scope>
    <source>
        <strain evidence="3">OB123</strain>
        <tissue evidence="3">Whole animal</tissue>
    </source>
</reference>
<keyword evidence="4" id="KW-1185">Reference proteome</keyword>
<dbReference type="SUPFAM" id="SSF52058">
    <property type="entry name" value="L domain-like"/>
    <property type="match status" value="1"/>
</dbReference>
<dbReference type="OrthoDB" id="5273213at2759"/>
<sequence>MMGVNFSNVVSFFKKISSNNSFTYNCCSDFYNLKVVNLRLQSIYTSGEPGSLEDLCPNISELDISKNLFSNWLVIFDICKQLKNLTWLNVSENNLLIPEDLSSYNFPSVQILICGTLGLTWRDMLKLSHVFPNLEELRVPNNKIKHLDTPIENDFKNLKVLDLENNLIEDWNEILKLRVITNLEQLSIENIGLKIIRFSETPNSNIFPNLKKLILTNNLLNDWESVGELNKLQNLEELKFLNNPILETENSNTRTQLVVAKIASLKVGS</sequence>
<organism evidence="3 4">
    <name type="scientific">Oryctes borbonicus</name>
    <dbReference type="NCBI Taxonomy" id="1629725"/>
    <lineage>
        <taxon>Eukaryota</taxon>
        <taxon>Metazoa</taxon>
        <taxon>Ecdysozoa</taxon>
        <taxon>Arthropoda</taxon>
        <taxon>Hexapoda</taxon>
        <taxon>Insecta</taxon>
        <taxon>Pterygota</taxon>
        <taxon>Neoptera</taxon>
        <taxon>Endopterygota</taxon>
        <taxon>Coleoptera</taxon>
        <taxon>Polyphaga</taxon>
        <taxon>Scarabaeiformia</taxon>
        <taxon>Scarabaeidae</taxon>
        <taxon>Dynastinae</taxon>
        <taxon>Oryctes</taxon>
    </lineage>
</organism>
<dbReference type="Proteomes" id="UP000051574">
    <property type="component" value="Unassembled WGS sequence"/>
</dbReference>
<dbReference type="EMBL" id="LJIG01022859">
    <property type="protein sequence ID" value="KRT78354.1"/>
    <property type="molecule type" value="Genomic_DNA"/>
</dbReference>
<proteinExistence type="predicted"/>
<dbReference type="PANTHER" id="PTHR15140">
    <property type="entry name" value="TUBULIN-SPECIFIC CHAPERONE E"/>
    <property type="match status" value="1"/>
</dbReference>
<evidence type="ECO:0000256" key="1">
    <source>
        <dbReference type="ARBA" id="ARBA00022614"/>
    </source>
</evidence>
<name>A0A0T6ATD7_9SCAR</name>
<accession>A0A0T6ATD7</accession>
<dbReference type="PROSITE" id="PS51450">
    <property type="entry name" value="LRR"/>
    <property type="match status" value="2"/>
</dbReference>
<evidence type="ECO:0000313" key="3">
    <source>
        <dbReference type="EMBL" id="KRT78354.1"/>
    </source>
</evidence>
<dbReference type="AlphaFoldDB" id="A0A0T6ATD7"/>
<dbReference type="PANTHER" id="PTHR15140:SF31">
    <property type="entry name" value="TUBULIN-SPECIFIC CHAPERONE E"/>
    <property type="match status" value="1"/>
</dbReference>
<evidence type="ECO:0000313" key="4">
    <source>
        <dbReference type="Proteomes" id="UP000051574"/>
    </source>
</evidence>
<dbReference type="Pfam" id="PF12799">
    <property type="entry name" value="LRR_4"/>
    <property type="match status" value="1"/>
</dbReference>
<gene>
    <name evidence="3" type="ORF">AMK59_6524</name>
</gene>
<protein>
    <submittedName>
        <fullName evidence="3">Uncharacterized protein</fullName>
    </submittedName>
</protein>
<dbReference type="InterPro" id="IPR032675">
    <property type="entry name" value="LRR_dom_sf"/>
</dbReference>